<reference evidence="10" key="1">
    <citation type="journal article" date="2018" name="Front. Microbiol.">
        <title>Genome-Based Analysis Reveals the Taxonomy and Diversity of the Family Idiomarinaceae.</title>
        <authorList>
            <person name="Liu Y."/>
            <person name="Lai Q."/>
            <person name="Shao Z."/>
        </authorList>
    </citation>
    <scope>NUCLEOTIDE SEQUENCE [LARGE SCALE GENOMIC DNA]</scope>
    <source>
        <strain evidence="10">c121</strain>
    </source>
</reference>
<keyword evidence="10" id="KW-1185">Reference proteome</keyword>
<gene>
    <name evidence="9" type="ORF">CWI80_08220</name>
</gene>
<keyword evidence="5" id="KW-0812">Transmembrane</keyword>
<dbReference type="Gene3D" id="2.40.50.100">
    <property type="match status" value="1"/>
</dbReference>
<keyword evidence="3" id="KW-0813">Transport</keyword>
<feature type="domain" description="Multidrug resistance protein MdtA-like C-terminal permuted SH3" evidence="8">
    <location>
        <begin position="290"/>
        <end position="354"/>
    </location>
</feature>
<name>A0A432Z3R8_9GAMM</name>
<keyword evidence="4" id="KW-0175">Coiled coil</keyword>
<evidence type="ECO:0000313" key="10">
    <source>
        <dbReference type="Proteomes" id="UP000287022"/>
    </source>
</evidence>
<dbReference type="InterPro" id="IPR006143">
    <property type="entry name" value="RND_pump_MFP"/>
</dbReference>
<feature type="coiled-coil region" evidence="4">
    <location>
        <begin position="118"/>
        <end position="176"/>
    </location>
</feature>
<keyword evidence="5" id="KW-1133">Transmembrane helix</keyword>
<dbReference type="PANTHER" id="PTHR30469:SF29">
    <property type="entry name" value="BLR2860 PROTEIN"/>
    <property type="match status" value="1"/>
</dbReference>
<feature type="transmembrane region" description="Helical" evidence="5">
    <location>
        <begin position="12"/>
        <end position="35"/>
    </location>
</feature>
<sequence>MTTPNSQRRKRQTALLSLIITLAVVTALLSGLYYWRMQNQSQPSGWQQQALPVTVIKVTPQSLPKQFAAVGELTAQQQVELTAETAGRVTAIHFESGQTVEAGAPLVQLFDAIEQAQLRDSEASLVLAKQQLQRVQELTPTGAESEEVLGQREAAYQRAQAQVESVQAQLRMKRIEAPFSGKVGLRQVHLGDYLTSGTPIATLTNLTQLYVEFALPQAALGQITETATITFTTDAYPGEHFTASLAAVEPQINPATRTVRVQAQVDNSDGRLRPGLYINAIMQRPEADRVLALPLSAVQASAQGNSVVVVKGEQPLQQGAIAVQPVQTGQRIGNAIIITAGLQAGDVVVVDGQNRLQPNAPVTVVEQQQPEELQHALH</sequence>
<dbReference type="InterPro" id="IPR058627">
    <property type="entry name" value="MdtA-like_C"/>
</dbReference>
<evidence type="ECO:0000256" key="3">
    <source>
        <dbReference type="ARBA" id="ARBA00022448"/>
    </source>
</evidence>
<dbReference type="SUPFAM" id="SSF111369">
    <property type="entry name" value="HlyD-like secretion proteins"/>
    <property type="match status" value="1"/>
</dbReference>
<evidence type="ECO:0000256" key="5">
    <source>
        <dbReference type="SAM" id="Phobius"/>
    </source>
</evidence>
<evidence type="ECO:0000256" key="4">
    <source>
        <dbReference type="SAM" id="Coils"/>
    </source>
</evidence>
<dbReference type="Pfam" id="PF25967">
    <property type="entry name" value="RND-MFP_C"/>
    <property type="match status" value="1"/>
</dbReference>
<comment type="subcellular location">
    <subcellularLocation>
        <location evidence="1">Cell envelope</location>
    </subcellularLocation>
</comment>
<dbReference type="Pfam" id="PF25917">
    <property type="entry name" value="BSH_RND"/>
    <property type="match status" value="1"/>
</dbReference>
<dbReference type="AlphaFoldDB" id="A0A432Z3R8"/>
<evidence type="ECO:0000259" key="8">
    <source>
        <dbReference type="Pfam" id="PF25967"/>
    </source>
</evidence>
<evidence type="ECO:0000256" key="2">
    <source>
        <dbReference type="ARBA" id="ARBA00009477"/>
    </source>
</evidence>
<dbReference type="InterPro" id="IPR058625">
    <property type="entry name" value="MdtA-like_BSH"/>
</dbReference>
<dbReference type="NCBIfam" id="TIGR01730">
    <property type="entry name" value="RND_mfp"/>
    <property type="match status" value="1"/>
</dbReference>
<dbReference type="FunFam" id="2.40.30.170:FF:000010">
    <property type="entry name" value="Efflux RND transporter periplasmic adaptor subunit"/>
    <property type="match status" value="1"/>
</dbReference>
<dbReference type="Gene3D" id="2.40.30.170">
    <property type="match status" value="1"/>
</dbReference>
<evidence type="ECO:0000256" key="1">
    <source>
        <dbReference type="ARBA" id="ARBA00004196"/>
    </source>
</evidence>
<evidence type="ECO:0000313" key="9">
    <source>
        <dbReference type="EMBL" id="RUO72526.1"/>
    </source>
</evidence>
<comment type="similarity">
    <text evidence="2">Belongs to the membrane fusion protein (MFP) (TC 8.A.1) family.</text>
</comment>
<dbReference type="Gene3D" id="1.10.287.470">
    <property type="entry name" value="Helix hairpin bin"/>
    <property type="match status" value="1"/>
</dbReference>
<evidence type="ECO:0000259" key="7">
    <source>
        <dbReference type="Pfam" id="PF25954"/>
    </source>
</evidence>
<dbReference type="PANTHER" id="PTHR30469">
    <property type="entry name" value="MULTIDRUG RESISTANCE PROTEIN MDTA"/>
    <property type="match status" value="1"/>
</dbReference>
<proteinExistence type="inferred from homology"/>
<protein>
    <submittedName>
        <fullName evidence="9">Efflux RND transporter periplasmic adaptor subunit</fullName>
    </submittedName>
</protein>
<dbReference type="GO" id="GO:1990281">
    <property type="term" value="C:efflux pump complex"/>
    <property type="evidence" value="ECO:0007669"/>
    <property type="project" value="TreeGrafter"/>
</dbReference>
<dbReference type="InterPro" id="IPR058792">
    <property type="entry name" value="Beta-barrel_RND_2"/>
</dbReference>
<feature type="domain" description="CusB-like beta-barrel" evidence="7">
    <location>
        <begin position="210"/>
        <end position="283"/>
    </location>
</feature>
<dbReference type="RefSeq" id="WP_051206860.1">
    <property type="nucleotide sequence ID" value="NZ_PIQE01000002.1"/>
</dbReference>
<dbReference type="Proteomes" id="UP000287022">
    <property type="component" value="Unassembled WGS sequence"/>
</dbReference>
<comment type="caution">
    <text evidence="9">The sequence shown here is derived from an EMBL/GenBank/DDBJ whole genome shotgun (WGS) entry which is preliminary data.</text>
</comment>
<feature type="domain" description="Multidrug resistance protein MdtA-like barrel-sandwich hybrid" evidence="6">
    <location>
        <begin position="78"/>
        <end position="203"/>
    </location>
</feature>
<accession>A0A432Z3R8</accession>
<organism evidence="9 10">
    <name type="scientific">Pseudidiomarina sediminum</name>
    <dbReference type="NCBI Taxonomy" id="431675"/>
    <lineage>
        <taxon>Bacteria</taxon>
        <taxon>Pseudomonadati</taxon>
        <taxon>Pseudomonadota</taxon>
        <taxon>Gammaproteobacteria</taxon>
        <taxon>Alteromonadales</taxon>
        <taxon>Idiomarinaceae</taxon>
        <taxon>Pseudidiomarina</taxon>
    </lineage>
</organism>
<evidence type="ECO:0000259" key="6">
    <source>
        <dbReference type="Pfam" id="PF25917"/>
    </source>
</evidence>
<dbReference type="Pfam" id="PF25954">
    <property type="entry name" value="Beta-barrel_RND_2"/>
    <property type="match status" value="1"/>
</dbReference>
<keyword evidence="5" id="KW-0472">Membrane</keyword>
<dbReference type="GO" id="GO:0015562">
    <property type="term" value="F:efflux transmembrane transporter activity"/>
    <property type="evidence" value="ECO:0007669"/>
    <property type="project" value="TreeGrafter"/>
</dbReference>
<dbReference type="Gene3D" id="2.40.420.20">
    <property type="match status" value="1"/>
</dbReference>
<dbReference type="EMBL" id="PIQE01000002">
    <property type="protein sequence ID" value="RUO72526.1"/>
    <property type="molecule type" value="Genomic_DNA"/>
</dbReference>
<dbReference type="STRING" id="1122124.GCA_000423165_01504"/>